<proteinExistence type="inferred from homology"/>
<comment type="catalytic activity">
    <reaction evidence="1">
        <text>2-phosphoglycolate + H2O = glycolate + phosphate</text>
        <dbReference type="Rhea" id="RHEA:14369"/>
        <dbReference type="ChEBI" id="CHEBI:15377"/>
        <dbReference type="ChEBI" id="CHEBI:29805"/>
        <dbReference type="ChEBI" id="CHEBI:43474"/>
        <dbReference type="ChEBI" id="CHEBI:58033"/>
        <dbReference type="EC" id="3.1.3.18"/>
    </reaction>
</comment>
<comment type="pathway">
    <text evidence="2">Organic acid metabolism; glycolate biosynthesis; glycolate from 2-phosphoglycolate: step 1/1.</text>
</comment>
<evidence type="ECO:0000256" key="2">
    <source>
        <dbReference type="ARBA" id="ARBA00004818"/>
    </source>
</evidence>
<protein>
    <recommendedName>
        <fullName evidence="4">phosphoglycolate phosphatase</fullName>
        <ecNumber evidence="4">3.1.3.18</ecNumber>
    </recommendedName>
</protein>
<dbReference type="InterPro" id="IPR036412">
    <property type="entry name" value="HAD-like_sf"/>
</dbReference>
<reference evidence="6" key="1">
    <citation type="submission" date="2017-09" db="EMBL/GenBank/DDBJ databases">
        <authorList>
            <person name="Varghese N."/>
            <person name="Submissions S."/>
        </authorList>
    </citation>
    <scope>NUCLEOTIDE SEQUENCE [LARGE SCALE GENOMIC DNA]</scope>
    <source>
        <strain evidence="6">USBA 140</strain>
    </source>
</reference>
<dbReference type="SFLD" id="SFLDS00003">
    <property type="entry name" value="Haloacid_Dehalogenase"/>
    <property type="match status" value="1"/>
</dbReference>
<dbReference type="Proteomes" id="UP000219621">
    <property type="component" value="Unassembled WGS sequence"/>
</dbReference>
<dbReference type="RefSeq" id="WP_176525098.1">
    <property type="nucleotide sequence ID" value="NZ_OCNJ01000003.1"/>
</dbReference>
<dbReference type="InterPro" id="IPR023214">
    <property type="entry name" value="HAD_sf"/>
</dbReference>
<dbReference type="InterPro" id="IPR041492">
    <property type="entry name" value="HAD_2"/>
</dbReference>
<dbReference type="PANTHER" id="PTHR43434">
    <property type="entry name" value="PHOSPHOGLYCOLATE PHOSPHATASE"/>
    <property type="match status" value="1"/>
</dbReference>
<dbReference type="GO" id="GO:0008967">
    <property type="term" value="F:phosphoglycolate phosphatase activity"/>
    <property type="evidence" value="ECO:0007669"/>
    <property type="project" value="UniProtKB-EC"/>
</dbReference>
<dbReference type="InterPro" id="IPR050155">
    <property type="entry name" value="HAD-like_hydrolase_sf"/>
</dbReference>
<dbReference type="SFLD" id="SFLDG01135">
    <property type="entry name" value="C1.5.6:_HAD__Beta-PGM__Phospha"/>
    <property type="match status" value="1"/>
</dbReference>
<evidence type="ECO:0000256" key="3">
    <source>
        <dbReference type="ARBA" id="ARBA00006171"/>
    </source>
</evidence>
<dbReference type="Pfam" id="PF13419">
    <property type="entry name" value="HAD_2"/>
    <property type="match status" value="1"/>
</dbReference>
<evidence type="ECO:0000313" key="6">
    <source>
        <dbReference type="Proteomes" id="UP000219621"/>
    </source>
</evidence>
<organism evidence="5 6">
    <name type="scientific">Caenispirillum bisanense</name>
    <dbReference type="NCBI Taxonomy" id="414052"/>
    <lineage>
        <taxon>Bacteria</taxon>
        <taxon>Pseudomonadati</taxon>
        <taxon>Pseudomonadota</taxon>
        <taxon>Alphaproteobacteria</taxon>
        <taxon>Rhodospirillales</taxon>
        <taxon>Novispirillaceae</taxon>
        <taxon>Caenispirillum</taxon>
    </lineage>
</organism>
<dbReference type="EC" id="3.1.3.18" evidence="4"/>
<name>A0A286GGR6_9PROT</name>
<comment type="similarity">
    <text evidence="3">Belongs to the HAD-like hydrolase superfamily. CbbY/CbbZ/Gph/YieH family.</text>
</comment>
<evidence type="ECO:0000256" key="1">
    <source>
        <dbReference type="ARBA" id="ARBA00000830"/>
    </source>
</evidence>
<sequence>MPGLPRPDAILFDWDNTLVDTWPCIIKAMNTTLDAMGHDPWTEEEAQRRIARSLREAFPDLFGDRWQEAAEIFYRTFAEVHIDMLRPLAGAGEALAALREAGVTLAVVSNKTGRYLREEADHLGWTPHFHRLVGAGDAPRDKPAADVVHLALSGSGIDPAEHCVWFVGDMAVDMQCAQAAGCRSILVRPAEPTAEEFADCPPEVRLASAQELLQLFRDETVPNAAD</sequence>
<dbReference type="Gene3D" id="1.10.150.730">
    <property type="match status" value="1"/>
</dbReference>
<dbReference type="SUPFAM" id="SSF56784">
    <property type="entry name" value="HAD-like"/>
    <property type="match status" value="1"/>
</dbReference>
<gene>
    <name evidence="5" type="ORF">SAMN05421508_103407</name>
</gene>
<dbReference type="Gene3D" id="3.40.50.1000">
    <property type="entry name" value="HAD superfamily/HAD-like"/>
    <property type="match status" value="1"/>
</dbReference>
<dbReference type="PANTHER" id="PTHR43434:SF1">
    <property type="entry name" value="PHOSPHOGLYCOLATE PHOSPHATASE"/>
    <property type="match status" value="1"/>
</dbReference>
<dbReference type="GO" id="GO:0005829">
    <property type="term" value="C:cytosol"/>
    <property type="evidence" value="ECO:0007669"/>
    <property type="project" value="TreeGrafter"/>
</dbReference>
<evidence type="ECO:0000313" key="5">
    <source>
        <dbReference type="EMBL" id="SOD94204.1"/>
    </source>
</evidence>
<accession>A0A286GGR6</accession>
<dbReference type="AlphaFoldDB" id="A0A286GGR6"/>
<evidence type="ECO:0000256" key="4">
    <source>
        <dbReference type="ARBA" id="ARBA00013078"/>
    </source>
</evidence>
<keyword evidence="6" id="KW-1185">Reference proteome</keyword>
<dbReference type="EMBL" id="OCNJ01000003">
    <property type="protein sequence ID" value="SOD94204.1"/>
    <property type="molecule type" value="Genomic_DNA"/>
</dbReference>
<dbReference type="SFLD" id="SFLDG01129">
    <property type="entry name" value="C1.5:_HAD__Beta-PGM__Phosphata"/>
    <property type="match status" value="1"/>
</dbReference>
<dbReference type="GO" id="GO:0006281">
    <property type="term" value="P:DNA repair"/>
    <property type="evidence" value="ECO:0007669"/>
    <property type="project" value="TreeGrafter"/>
</dbReference>